<dbReference type="STRING" id="1449976.KALB_8721"/>
<organism evidence="1 2">
    <name type="scientific">Kutzneria albida DSM 43870</name>
    <dbReference type="NCBI Taxonomy" id="1449976"/>
    <lineage>
        <taxon>Bacteria</taxon>
        <taxon>Bacillati</taxon>
        <taxon>Actinomycetota</taxon>
        <taxon>Actinomycetes</taxon>
        <taxon>Pseudonocardiales</taxon>
        <taxon>Pseudonocardiaceae</taxon>
        <taxon>Kutzneria</taxon>
    </lineage>
</organism>
<sequence>MPYDVGLASTAVPIRFDDEVWRQFSADEVEIVEVIQDCGLER</sequence>
<evidence type="ECO:0000313" key="2">
    <source>
        <dbReference type="Proteomes" id="UP000019225"/>
    </source>
</evidence>
<gene>
    <name evidence="1" type="ORF">KALB_8721</name>
</gene>
<keyword evidence="2" id="KW-1185">Reference proteome</keyword>
<dbReference type="Proteomes" id="UP000019225">
    <property type="component" value="Chromosome"/>
</dbReference>
<proteinExistence type="predicted"/>
<dbReference type="EMBL" id="CP007155">
    <property type="protein sequence ID" value="AHI02078.1"/>
    <property type="molecule type" value="Genomic_DNA"/>
</dbReference>
<dbReference type="HOGENOM" id="CLU_3252999_0_0_11"/>
<dbReference type="KEGG" id="kal:KALB_8721"/>
<evidence type="ECO:0000313" key="1">
    <source>
        <dbReference type="EMBL" id="AHI02078.1"/>
    </source>
</evidence>
<dbReference type="AlphaFoldDB" id="W5WMJ1"/>
<accession>W5WMJ1</accession>
<protein>
    <submittedName>
        <fullName evidence="1">Uncharacterized protein</fullName>
    </submittedName>
</protein>
<reference evidence="1 2" key="1">
    <citation type="journal article" date="2014" name="BMC Genomics">
        <title>Complete genome sequence of producer of the glycopeptide antibiotic Aculeximycin Kutzneria albida DSM 43870T, a representative of minor genus of Pseudonocardiaceae.</title>
        <authorList>
            <person name="Rebets Y."/>
            <person name="Tokovenko B."/>
            <person name="Lushchyk I."/>
            <person name="Ruckert C."/>
            <person name="Zaburannyi N."/>
            <person name="Bechthold A."/>
            <person name="Kalinowski J."/>
            <person name="Luzhetskyy A."/>
        </authorList>
    </citation>
    <scope>NUCLEOTIDE SEQUENCE [LARGE SCALE GENOMIC DNA]</scope>
    <source>
        <strain evidence="1">DSM 43870</strain>
    </source>
</reference>
<name>W5WMJ1_9PSEU</name>